<dbReference type="EMBL" id="FYEX01000002">
    <property type="protein sequence ID" value="SNC72563.1"/>
    <property type="molecule type" value="Genomic_DNA"/>
</dbReference>
<feature type="domain" description="Extradiol ring-cleavage dioxygenase class III enzyme subunit B" evidence="6">
    <location>
        <begin position="34"/>
        <end position="214"/>
    </location>
</feature>
<evidence type="ECO:0000259" key="6">
    <source>
        <dbReference type="Pfam" id="PF02900"/>
    </source>
</evidence>
<dbReference type="NCBIfam" id="NF007914">
    <property type="entry name" value="PRK10628.1"/>
    <property type="match status" value="1"/>
</dbReference>
<dbReference type="Proteomes" id="UP000197215">
    <property type="component" value="Unassembled WGS sequence"/>
</dbReference>
<gene>
    <name evidence="7" type="ORF">SAMN06295916_1651</name>
</gene>
<comment type="similarity">
    <text evidence="2">Belongs to the DODA-type extradiol aromatic ring-opening dioxygenase family.</text>
</comment>
<dbReference type="InterPro" id="IPR004183">
    <property type="entry name" value="Xdiol_dOase_suB"/>
</dbReference>
<protein>
    <submittedName>
        <fullName evidence="7">4,5-DOPA dioxygenase extradiol</fullName>
    </submittedName>
</protein>
<keyword evidence="8" id="KW-1185">Reference proteome</keyword>
<dbReference type="PANTHER" id="PTHR30096:SF0">
    <property type="entry name" value="4,5-DOPA DIOXYGENASE EXTRADIOL-LIKE PROTEIN"/>
    <property type="match status" value="1"/>
</dbReference>
<evidence type="ECO:0000256" key="4">
    <source>
        <dbReference type="ARBA" id="ARBA00022833"/>
    </source>
</evidence>
<evidence type="ECO:0000313" key="8">
    <source>
        <dbReference type="Proteomes" id="UP000197215"/>
    </source>
</evidence>
<dbReference type="PANTHER" id="PTHR30096">
    <property type="entry name" value="4,5-DOPA DIOXYGENASE EXTRADIOL-LIKE PROTEIN"/>
    <property type="match status" value="1"/>
</dbReference>
<evidence type="ECO:0000256" key="2">
    <source>
        <dbReference type="ARBA" id="ARBA00007581"/>
    </source>
</evidence>
<dbReference type="GO" id="GO:0008270">
    <property type="term" value="F:zinc ion binding"/>
    <property type="evidence" value="ECO:0007669"/>
    <property type="project" value="InterPro"/>
</dbReference>
<keyword evidence="4" id="KW-0862">Zinc</keyword>
<dbReference type="AlphaFoldDB" id="A0A212U2U2"/>
<sequence>MDNHPMKSNSKKMPVVFLGHGNPMYAIESNIYSQAWEQLGKSLPKPKAILAISAHWLTEGTSVTAMEYPETIHDFGGFPQKLFDVQYPAPGSIGLAKRVKELVTSRNVELDHQDWGLDHGTWAVLKSVYPNADVPVVQLSLDMRLSSKEHYELAKELKGLREEGILIAASGNVVHNLRLVDFSGNQLYPWATRFNDFFKTELLAGRHDALINPELFGEDALISNPTWEHYWPAMYALGLQDSEDAIEIITDGIDIGSISMLSFKFG</sequence>
<evidence type="ECO:0000256" key="5">
    <source>
        <dbReference type="ARBA" id="ARBA00023002"/>
    </source>
</evidence>
<comment type="cofactor">
    <cofactor evidence="1">
        <name>Zn(2+)</name>
        <dbReference type="ChEBI" id="CHEBI:29105"/>
    </cofactor>
</comment>
<dbReference type="Gene3D" id="3.40.830.10">
    <property type="entry name" value="LigB-like"/>
    <property type="match status" value="1"/>
</dbReference>
<evidence type="ECO:0000256" key="3">
    <source>
        <dbReference type="ARBA" id="ARBA00022723"/>
    </source>
</evidence>
<keyword evidence="7" id="KW-0223">Dioxygenase</keyword>
<dbReference type="SUPFAM" id="SSF53213">
    <property type="entry name" value="LigB-like"/>
    <property type="match status" value="1"/>
</dbReference>
<keyword evidence="3" id="KW-0479">Metal-binding</keyword>
<dbReference type="InterPro" id="IPR014436">
    <property type="entry name" value="Extradiol_dOase_DODA"/>
</dbReference>
<keyword evidence="5" id="KW-0560">Oxidoreductase</keyword>
<dbReference type="PIRSF" id="PIRSF006157">
    <property type="entry name" value="Doxgns_DODA"/>
    <property type="match status" value="1"/>
</dbReference>
<evidence type="ECO:0000313" key="7">
    <source>
        <dbReference type="EMBL" id="SNC72563.1"/>
    </source>
</evidence>
<accession>A0A212U2U2</accession>
<proteinExistence type="inferred from homology"/>
<reference evidence="7 8" key="1">
    <citation type="submission" date="2017-06" db="EMBL/GenBank/DDBJ databases">
        <authorList>
            <person name="Kim H.J."/>
            <person name="Triplett B.A."/>
        </authorList>
    </citation>
    <scope>NUCLEOTIDE SEQUENCE [LARGE SCALE GENOMIC DNA]</scope>
    <source>
        <strain evidence="7 8">MWH-VicM1</strain>
    </source>
</reference>
<name>A0A212U2U2_9BURK</name>
<evidence type="ECO:0000256" key="1">
    <source>
        <dbReference type="ARBA" id="ARBA00001947"/>
    </source>
</evidence>
<dbReference type="CDD" id="cd07363">
    <property type="entry name" value="45_DOPA_Dioxygenase"/>
    <property type="match status" value="1"/>
</dbReference>
<organism evidence="7 8">
    <name type="scientific">Polynucleobacter victoriensis</name>
    <dbReference type="NCBI Taxonomy" id="2049319"/>
    <lineage>
        <taxon>Bacteria</taxon>
        <taxon>Pseudomonadati</taxon>
        <taxon>Pseudomonadota</taxon>
        <taxon>Betaproteobacteria</taxon>
        <taxon>Burkholderiales</taxon>
        <taxon>Burkholderiaceae</taxon>
        <taxon>Polynucleobacter</taxon>
    </lineage>
</organism>
<dbReference type="Pfam" id="PF02900">
    <property type="entry name" value="LigB"/>
    <property type="match status" value="1"/>
</dbReference>
<dbReference type="GO" id="GO:0008198">
    <property type="term" value="F:ferrous iron binding"/>
    <property type="evidence" value="ECO:0007669"/>
    <property type="project" value="InterPro"/>
</dbReference>
<dbReference type="GO" id="GO:0016702">
    <property type="term" value="F:oxidoreductase activity, acting on single donors with incorporation of molecular oxygen, incorporation of two atoms of oxygen"/>
    <property type="evidence" value="ECO:0007669"/>
    <property type="project" value="UniProtKB-ARBA"/>
</dbReference>